<dbReference type="NCBIfam" id="TIGR02898">
    <property type="entry name" value="spore_YhcN_YlaJ"/>
    <property type="match status" value="1"/>
</dbReference>
<dbReference type="PROSITE" id="PS51257">
    <property type="entry name" value="PROKAR_LIPOPROTEIN"/>
    <property type="match status" value="1"/>
</dbReference>
<protein>
    <submittedName>
        <fullName evidence="2">Sporulation lipoprotein, YhcN/YlaJ family</fullName>
    </submittedName>
</protein>
<gene>
    <name evidence="2" type="ORF">SB48_HM08orf02203</name>
</gene>
<dbReference type="InterPro" id="IPR014247">
    <property type="entry name" value="Spore_lipoprot_YhcN/YlaJ"/>
</dbReference>
<dbReference type="RefSeq" id="WP_014097690.1">
    <property type="nucleotide sequence ID" value="NZ_CP010525.1"/>
</dbReference>
<dbReference type="Proteomes" id="UP000032024">
    <property type="component" value="Chromosome"/>
</dbReference>
<feature type="compositionally biased region" description="Low complexity" evidence="1">
    <location>
        <begin position="26"/>
        <end position="35"/>
    </location>
</feature>
<sequence length="212" mass="23405">MKIAKALLGIGLASGLLMGCGNNNGAGDNNGNRNNARPVRYNDTADNNDVRYNNVRYNTGRTNGNNGADLTNNTRGTQGINNANLTNNNGNGNNNNNNNNNVRVANRIARSIENLKEVAQARVIATNDNAYVAVLLERNQNNDKLDKKLKNKISKVVKQTDPSINDVYISENPDFFDQMSDYVNDIRNGRPISGFFNQFNDIIQRVFPNGSR</sequence>
<organism evidence="2 3">
    <name type="scientific">Heyndrickxia coagulans</name>
    <name type="common">Weizmannia coagulans</name>
    <dbReference type="NCBI Taxonomy" id="1398"/>
    <lineage>
        <taxon>Bacteria</taxon>
        <taxon>Bacillati</taxon>
        <taxon>Bacillota</taxon>
        <taxon>Bacilli</taxon>
        <taxon>Bacillales</taxon>
        <taxon>Bacillaceae</taxon>
        <taxon>Heyndrickxia</taxon>
    </lineage>
</organism>
<evidence type="ECO:0000313" key="3">
    <source>
        <dbReference type="Proteomes" id="UP000032024"/>
    </source>
</evidence>
<keyword evidence="3" id="KW-1185">Reference proteome</keyword>
<keyword evidence="2" id="KW-0449">Lipoprotein</keyword>
<dbReference type="Pfam" id="PF09580">
    <property type="entry name" value="Spore_YhcN_YlaJ"/>
    <property type="match status" value="1"/>
</dbReference>
<dbReference type="GeneID" id="93259186"/>
<evidence type="ECO:0000256" key="1">
    <source>
        <dbReference type="SAM" id="MobiDB-lite"/>
    </source>
</evidence>
<reference evidence="3" key="1">
    <citation type="submission" date="2015-01" db="EMBL/GenBank/DDBJ databases">
        <title>Comparative genome analysis of Bacillus coagulans HM-08, Clostridium butyricum HM-68, Bacillus subtilis HM-66 and Bacillus paralicheniformis BL-09.</title>
        <authorList>
            <person name="Zhang H."/>
        </authorList>
    </citation>
    <scope>NUCLEOTIDE SEQUENCE [LARGE SCALE GENOMIC DNA]</scope>
    <source>
        <strain evidence="3">HM-08</strain>
    </source>
</reference>
<name>A0AAN0T3J2_HEYCO</name>
<feature type="region of interest" description="Disordered" evidence="1">
    <location>
        <begin position="26"/>
        <end position="46"/>
    </location>
</feature>
<dbReference type="EMBL" id="CP010525">
    <property type="protein sequence ID" value="AJO22192.1"/>
    <property type="molecule type" value="Genomic_DNA"/>
</dbReference>
<dbReference type="AlphaFoldDB" id="A0AAN0T3J2"/>
<evidence type="ECO:0000313" key="2">
    <source>
        <dbReference type="EMBL" id="AJO22192.1"/>
    </source>
</evidence>
<dbReference type="GO" id="GO:0030435">
    <property type="term" value="P:sporulation resulting in formation of a cellular spore"/>
    <property type="evidence" value="ECO:0007669"/>
    <property type="project" value="InterPro"/>
</dbReference>
<accession>A0AAN0T3J2</accession>
<proteinExistence type="predicted"/>
<dbReference type="InterPro" id="IPR019076">
    <property type="entry name" value="Spore_lipoprot_YhcN/YlaJ-like"/>
</dbReference>